<keyword evidence="2" id="KW-0456">Lyase</keyword>
<dbReference type="EMBL" id="JBHRSS010000003">
    <property type="protein sequence ID" value="MFC3103960.1"/>
    <property type="molecule type" value="Genomic_DNA"/>
</dbReference>
<dbReference type="InterPro" id="IPR048332">
    <property type="entry name" value="GD_AH_C"/>
</dbReference>
<evidence type="ECO:0000256" key="2">
    <source>
        <dbReference type="ARBA" id="ARBA00023239"/>
    </source>
</evidence>
<name>A0ABV7EQ34_9GAMM</name>
<evidence type="ECO:0000259" key="3">
    <source>
        <dbReference type="Pfam" id="PF04295"/>
    </source>
</evidence>
<dbReference type="RefSeq" id="WP_380688486.1">
    <property type="nucleotide sequence ID" value="NZ_JBHRSS010000003.1"/>
</dbReference>
<dbReference type="InterPro" id="IPR007392">
    <property type="entry name" value="GD_AH_second"/>
</dbReference>
<comment type="similarity">
    <text evidence="1">Belongs to the UxaA family.</text>
</comment>
<dbReference type="GO" id="GO:0016787">
    <property type="term" value="F:hydrolase activity"/>
    <property type="evidence" value="ECO:0007669"/>
    <property type="project" value="UniProtKB-KW"/>
</dbReference>
<keyword evidence="6" id="KW-1185">Reference proteome</keyword>
<dbReference type="PANTHER" id="PTHR30536">
    <property type="entry name" value="ALTRONATE/GALACTARATE DEHYDRATASE"/>
    <property type="match status" value="1"/>
</dbReference>
<evidence type="ECO:0000313" key="5">
    <source>
        <dbReference type="EMBL" id="MFC3103960.1"/>
    </source>
</evidence>
<gene>
    <name evidence="5" type="ORF">ACFOSU_08650</name>
</gene>
<reference evidence="6" key="1">
    <citation type="journal article" date="2019" name="Int. J. Syst. Evol. Microbiol.">
        <title>The Global Catalogue of Microorganisms (GCM) 10K type strain sequencing project: providing services to taxonomists for standard genome sequencing and annotation.</title>
        <authorList>
            <consortium name="The Broad Institute Genomics Platform"/>
            <consortium name="The Broad Institute Genome Sequencing Center for Infectious Disease"/>
            <person name="Wu L."/>
            <person name="Ma J."/>
        </authorList>
    </citation>
    <scope>NUCLEOTIDE SEQUENCE [LARGE SCALE GENOMIC DNA]</scope>
    <source>
        <strain evidence="6">KCTC 52640</strain>
    </source>
</reference>
<organism evidence="5 6">
    <name type="scientific">Salinisphaera aquimarina</name>
    <dbReference type="NCBI Taxonomy" id="2094031"/>
    <lineage>
        <taxon>Bacteria</taxon>
        <taxon>Pseudomonadati</taxon>
        <taxon>Pseudomonadota</taxon>
        <taxon>Gammaproteobacteria</taxon>
        <taxon>Salinisphaerales</taxon>
        <taxon>Salinisphaeraceae</taxon>
        <taxon>Salinisphaera</taxon>
    </lineage>
</organism>
<dbReference type="Proteomes" id="UP001595462">
    <property type="component" value="Unassembled WGS sequence"/>
</dbReference>
<sequence length="388" mass="41860">MSKRTFLGYRRENGRVGIRNHVIILPLDDISNACCEAVANNIKGTMAIPHPYGRLQFGADLDLHFRTLIGTGANPNVAAVVVIGIEPGWTQRVVDGIAKTGKPVEGFAIEQHGDINTIGRASWTAKKFVQDASEKQREECGIDELWISTKCGESDTTSGLASCPTVGNLVDKLVPEGATMCFGETSEITGAEMVCAERAADEATKKKFLDTWGSYNDFINRHKTNDLSESQPTKGNIEGGLSTIEEKAFGNLAKIGHKTSYIDVLEPAEEPAKGPGLYFMDTSSAAAECVTLMAAAGYVVHLFPTGQGNIIGNPIEPVIKLSANPRTVRTMAEHLDLDVSGILRREMDFDQAGDALIDSVIDTCNGRLTSAEALGHREFVLTKLYRSA</sequence>
<accession>A0ABV7EQ34</accession>
<keyword evidence="5" id="KW-0378">Hydrolase</keyword>
<feature type="domain" description="D-galactarate/Altronate dehydratase C-terminal" evidence="4">
    <location>
        <begin position="143"/>
        <end position="385"/>
    </location>
</feature>
<feature type="domain" description="D-galactarate/Altronate dehydratase second" evidence="3">
    <location>
        <begin position="8"/>
        <end position="132"/>
    </location>
</feature>
<comment type="caution">
    <text evidence="5">The sequence shown here is derived from an EMBL/GenBank/DDBJ whole genome shotgun (WGS) entry which is preliminary data.</text>
</comment>
<protein>
    <submittedName>
        <fullName evidence="5">UxaA family hydrolase</fullName>
    </submittedName>
</protein>
<dbReference type="PANTHER" id="PTHR30536:SF5">
    <property type="entry name" value="ALTRONATE DEHYDRATASE"/>
    <property type="match status" value="1"/>
</dbReference>
<evidence type="ECO:0000256" key="1">
    <source>
        <dbReference type="ARBA" id="ARBA00010986"/>
    </source>
</evidence>
<dbReference type="InterPro" id="IPR052172">
    <property type="entry name" value="UxaA_altronate/galactarate_dh"/>
</dbReference>
<evidence type="ECO:0000313" key="6">
    <source>
        <dbReference type="Proteomes" id="UP001595462"/>
    </source>
</evidence>
<proteinExistence type="inferred from homology"/>
<dbReference type="Pfam" id="PF04295">
    <property type="entry name" value="GD_AH_second"/>
    <property type="match status" value="1"/>
</dbReference>
<dbReference type="Pfam" id="PF20629">
    <property type="entry name" value="GD_AH_C"/>
    <property type="match status" value="1"/>
</dbReference>
<evidence type="ECO:0000259" key="4">
    <source>
        <dbReference type="Pfam" id="PF20629"/>
    </source>
</evidence>